<comment type="similarity">
    <text evidence="1">Belongs to the short-chain dehydrogenases/reductases (SDR) family.</text>
</comment>
<dbReference type="EMBL" id="JAESVA010000003">
    <property type="protein sequence ID" value="MCB8881017.1"/>
    <property type="molecule type" value="Genomic_DNA"/>
</dbReference>
<dbReference type="PRINTS" id="PR00080">
    <property type="entry name" value="SDRFAMILY"/>
</dbReference>
<dbReference type="AlphaFoldDB" id="A0A963Z196"/>
<dbReference type="FunFam" id="3.40.50.720:FF:000084">
    <property type="entry name" value="Short-chain dehydrogenase reductase"/>
    <property type="match status" value="1"/>
</dbReference>
<comment type="caution">
    <text evidence="3">The sequence shown here is derived from an EMBL/GenBank/DDBJ whole genome shotgun (WGS) entry which is preliminary data.</text>
</comment>
<dbReference type="InterPro" id="IPR002347">
    <property type="entry name" value="SDR_fam"/>
</dbReference>
<dbReference type="RefSeq" id="WP_227307657.1">
    <property type="nucleotide sequence ID" value="NZ_JAESVA010000003.1"/>
</dbReference>
<dbReference type="CDD" id="cd05233">
    <property type="entry name" value="SDR_c"/>
    <property type="match status" value="1"/>
</dbReference>
<protein>
    <submittedName>
        <fullName evidence="3">SDR family oxidoreductase</fullName>
    </submittedName>
</protein>
<dbReference type="SUPFAM" id="SSF51735">
    <property type="entry name" value="NAD(P)-binding Rossmann-fold domains"/>
    <property type="match status" value="1"/>
</dbReference>
<reference evidence="3 4" key="1">
    <citation type="journal article" date="2021" name="Microorganisms">
        <title>Acidisoma silvae sp. nov. and Acidisomacellulosilytica sp. nov., Two Acidophilic Bacteria Isolated from Decaying Wood, Hydrolyzing Cellulose and Producing Poly-3-hydroxybutyrate.</title>
        <authorList>
            <person name="Mieszkin S."/>
            <person name="Pouder E."/>
            <person name="Uroz S."/>
            <person name="Simon-Colin C."/>
            <person name="Alain K."/>
        </authorList>
    </citation>
    <scope>NUCLEOTIDE SEQUENCE [LARGE SCALE GENOMIC DNA]</scope>
    <source>
        <strain evidence="3 4">HW T5.17</strain>
    </source>
</reference>
<dbReference type="InterPro" id="IPR036291">
    <property type="entry name" value="NAD(P)-bd_dom_sf"/>
</dbReference>
<dbReference type="Gene3D" id="3.40.50.720">
    <property type="entry name" value="NAD(P)-binding Rossmann-like Domain"/>
    <property type="match status" value="1"/>
</dbReference>
<gene>
    <name evidence="3" type="ORF">ACELLULO517_12295</name>
</gene>
<keyword evidence="4" id="KW-1185">Reference proteome</keyword>
<evidence type="ECO:0000313" key="4">
    <source>
        <dbReference type="Proteomes" id="UP000721844"/>
    </source>
</evidence>
<accession>A0A963Z196</accession>
<sequence>MGVERWAFITGAGGDIGGATADLLAKRGWGVICADIDGARAEARAASITAAGGAAHAMALDVTDEAAVNAAAQKALAIGDVRALINNAGRAFGANMRLTNYATWRQDITLNLDSAYLCISAFQDHLLRQGGSIVNMGSVNGLGMYGHPAYSAAKAGLMHLTRVLAVEFGDRGVRVNAVAPGTVRTKAWDDRLAGNPQVFDELTAWYPLGKVAVPADVAAAVAFLVSDDASHITGVILPVDGGITAGVTKLYQSITQQH</sequence>
<dbReference type="PRINTS" id="PR00081">
    <property type="entry name" value="GDHRDH"/>
</dbReference>
<dbReference type="Pfam" id="PF13561">
    <property type="entry name" value="adh_short_C2"/>
    <property type="match status" value="1"/>
</dbReference>
<name>A0A963Z196_9PROT</name>
<dbReference type="Proteomes" id="UP000721844">
    <property type="component" value="Unassembled WGS sequence"/>
</dbReference>
<dbReference type="GO" id="GO:0016491">
    <property type="term" value="F:oxidoreductase activity"/>
    <property type="evidence" value="ECO:0007669"/>
    <property type="project" value="UniProtKB-KW"/>
</dbReference>
<evidence type="ECO:0000313" key="3">
    <source>
        <dbReference type="EMBL" id="MCB8881017.1"/>
    </source>
</evidence>
<proteinExistence type="inferred from homology"/>
<dbReference type="PANTHER" id="PTHR24321">
    <property type="entry name" value="DEHYDROGENASES, SHORT CHAIN"/>
    <property type="match status" value="1"/>
</dbReference>
<evidence type="ECO:0000256" key="2">
    <source>
        <dbReference type="ARBA" id="ARBA00023002"/>
    </source>
</evidence>
<dbReference type="PANTHER" id="PTHR24321:SF14">
    <property type="entry name" value="SHORT-CHAIN TYPE DEHYDROGENASE_REDUCTASE BLR2146-RELATED"/>
    <property type="match status" value="1"/>
</dbReference>
<organism evidence="3 4">
    <name type="scientific">Acidisoma cellulosilyticum</name>
    <dbReference type="NCBI Taxonomy" id="2802395"/>
    <lineage>
        <taxon>Bacteria</taxon>
        <taxon>Pseudomonadati</taxon>
        <taxon>Pseudomonadota</taxon>
        <taxon>Alphaproteobacteria</taxon>
        <taxon>Acetobacterales</taxon>
        <taxon>Acidocellaceae</taxon>
        <taxon>Acidisoma</taxon>
    </lineage>
</organism>
<evidence type="ECO:0000256" key="1">
    <source>
        <dbReference type="ARBA" id="ARBA00006484"/>
    </source>
</evidence>
<keyword evidence="2" id="KW-0560">Oxidoreductase</keyword>